<name>A0A1I5ZC76_9BACI</name>
<dbReference type="AlphaFoldDB" id="A0A1I5ZC76"/>
<dbReference type="RefSeq" id="WP_175496271.1">
    <property type="nucleotide sequence ID" value="NZ_CP183885.1"/>
</dbReference>
<organism evidence="1 2">
    <name type="scientific">Psychrobacillus psychrotolerans</name>
    <dbReference type="NCBI Taxonomy" id="126156"/>
    <lineage>
        <taxon>Bacteria</taxon>
        <taxon>Bacillati</taxon>
        <taxon>Bacillota</taxon>
        <taxon>Bacilli</taxon>
        <taxon>Bacillales</taxon>
        <taxon>Bacillaceae</taxon>
        <taxon>Psychrobacillus</taxon>
    </lineage>
</organism>
<gene>
    <name evidence="1" type="ORF">SAMN05421670_2618</name>
</gene>
<evidence type="ECO:0000313" key="2">
    <source>
        <dbReference type="Proteomes" id="UP000198734"/>
    </source>
</evidence>
<protein>
    <submittedName>
        <fullName evidence="1">Uncharacterized protein</fullName>
    </submittedName>
</protein>
<evidence type="ECO:0000313" key="1">
    <source>
        <dbReference type="EMBL" id="SFQ54040.1"/>
    </source>
</evidence>
<keyword evidence="2" id="KW-1185">Reference proteome</keyword>
<accession>A0A1I5ZC76</accession>
<reference evidence="2" key="1">
    <citation type="submission" date="2016-10" db="EMBL/GenBank/DDBJ databases">
        <authorList>
            <person name="Varghese N."/>
            <person name="Submissions S."/>
        </authorList>
    </citation>
    <scope>NUCLEOTIDE SEQUENCE [LARGE SCALE GENOMIC DNA]</scope>
    <source>
        <strain evidence="2">DSM 11706</strain>
    </source>
</reference>
<dbReference type="Proteomes" id="UP000198734">
    <property type="component" value="Unassembled WGS sequence"/>
</dbReference>
<dbReference type="EMBL" id="FOXU01000004">
    <property type="protein sequence ID" value="SFQ54040.1"/>
    <property type="molecule type" value="Genomic_DNA"/>
</dbReference>
<sequence>MGITLLILVIVLMLVFVGASVVIANLQKNNTDSPGELQSHILQEFHKIEKPPE</sequence>
<proteinExistence type="predicted"/>
<dbReference type="STRING" id="126156.SAMN05421670_2618"/>